<sequence length="325" mass="36181">MENLNINGDNGSSSQRLNLTQAELLDLCLVGRVVVGALVRSHIGKMLKFDEENNYRSRRRFMMVRVEIAVEEPLQQELVIEREEGESIRLVFNDKFESCSASSKKKWGAYLRAENDSVGSSHKEATKWIVGGRSKNYGGRKEGGKTINDNHNRHSMAIDGINAESRSLTFFRYMECQRLDGTGLVRWWTEIDLTEITSGGSKSGGGQDQNKNICFESHKIRSKAMWKLIELETQQKVSLQNSKAGGKKVEALLANICKKDMFVTRIEDASSGSMGGKISKTVISMDKCKQARGNKGKGEDVADNRAPQALVHNPVQPDSFMASVT</sequence>
<dbReference type="EMBL" id="CM001222">
    <property type="protein sequence ID" value="KEH26398.1"/>
    <property type="molecule type" value="Genomic_DNA"/>
</dbReference>
<reference evidence="2 4" key="2">
    <citation type="journal article" date="2014" name="BMC Genomics">
        <title>An improved genome release (version Mt4.0) for the model legume Medicago truncatula.</title>
        <authorList>
            <person name="Tang H."/>
            <person name="Krishnakumar V."/>
            <person name="Bidwell S."/>
            <person name="Rosen B."/>
            <person name="Chan A."/>
            <person name="Zhou S."/>
            <person name="Gentzbittel L."/>
            <person name="Childs K.L."/>
            <person name="Yandell M."/>
            <person name="Gundlach H."/>
            <person name="Mayer K.F."/>
            <person name="Schwartz D.C."/>
            <person name="Town C.D."/>
        </authorList>
    </citation>
    <scope>GENOME REANNOTATION</scope>
    <source>
        <strain evidence="2">A17</strain>
        <strain evidence="3 4">cv. Jemalong A17</strain>
    </source>
</reference>
<reference evidence="2 4" key="1">
    <citation type="journal article" date="2011" name="Nature">
        <title>The Medicago genome provides insight into the evolution of rhizobial symbioses.</title>
        <authorList>
            <person name="Young N.D."/>
            <person name="Debelle F."/>
            <person name="Oldroyd G.E."/>
            <person name="Geurts R."/>
            <person name="Cannon S.B."/>
            <person name="Udvardi M.K."/>
            <person name="Benedito V.A."/>
            <person name="Mayer K.F."/>
            <person name="Gouzy J."/>
            <person name="Schoof H."/>
            <person name="Van de Peer Y."/>
            <person name="Proost S."/>
            <person name="Cook D.R."/>
            <person name="Meyers B.C."/>
            <person name="Spannagl M."/>
            <person name="Cheung F."/>
            <person name="De Mita S."/>
            <person name="Krishnakumar V."/>
            <person name="Gundlach H."/>
            <person name="Zhou S."/>
            <person name="Mudge J."/>
            <person name="Bharti A.K."/>
            <person name="Murray J.D."/>
            <person name="Naoumkina M.A."/>
            <person name="Rosen B."/>
            <person name="Silverstein K.A."/>
            <person name="Tang H."/>
            <person name="Rombauts S."/>
            <person name="Zhao P.X."/>
            <person name="Zhou P."/>
            <person name="Barbe V."/>
            <person name="Bardou P."/>
            <person name="Bechner M."/>
            <person name="Bellec A."/>
            <person name="Berger A."/>
            <person name="Berges H."/>
            <person name="Bidwell S."/>
            <person name="Bisseling T."/>
            <person name="Choisne N."/>
            <person name="Couloux A."/>
            <person name="Denny R."/>
            <person name="Deshpande S."/>
            <person name="Dai X."/>
            <person name="Doyle J.J."/>
            <person name="Dudez A.M."/>
            <person name="Farmer A.D."/>
            <person name="Fouteau S."/>
            <person name="Franken C."/>
            <person name="Gibelin C."/>
            <person name="Gish J."/>
            <person name="Goldstein S."/>
            <person name="Gonzalez A.J."/>
            <person name="Green P.J."/>
            <person name="Hallab A."/>
            <person name="Hartog M."/>
            <person name="Hua A."/>
            <person name="Humphray S.J."/>
            <person name="Jeong D.H."/>
            <person name="Jing Y."/>
            <person name="Jocker A."/>
            <person name="Kenton S.M."/>
            <person name="Kim D.J."/>
            <person name="Klee K."/>
            <person name="Lai H."/>
            <person name="Lang C."/>
            <person name="Lin S."/>
            <person name="Macmil S.L."/>
            <person name="Magdelenat G."/>
            <person name="Matthews L."/>
            <person name="McCorrison J."/>
            <person name="Monaghan E.L."/>
            <person name="Mun J.H."/>
            <person name="Najar F.Z."/>
            <person name="Nicholson C."/>
            <person name="Noirot C."/>
            <person name="O'Bleness M."/>
            <person name="Paule C.R."/>
            <person name="Poulain J."/>
            <person name="Prion F."/>
            <person name="Qin B."/>
            <person name="Qu C."/>
            <person name="Retzel E.F."/>
            <person name="Riddle C."/>
            <person name="Sallet E."/>
            <person name="Samain S."/>
            <person name="Samson N."/>
            <person name="Sanders I."/>
            <person name="Saurat O."/>
            <person name="Scarpelli C."/>
            <person name="Schiex T."/>
            <person name="Segurens B."/>
            <person name="Severin A.J."/>
            <person name="Sherrier D.J."/>
            <person name="Shi R."/>
            <person name="Sims S."/>
            <person name="Singer S.R."/>
            <person name="Sinharoy S."/>
            <person name="Sterck L."/>
            <person name="Viollet A."/>
            <person name="Wang B.B."/>
            <person name="Wang K."/>
            <person name="Wang M."/>
            <person name="Wang X."/>
            <person name="Warfsmann J."/>
            <person name="Weissenbach J."/>
            <person name="White D.D."/>
            <person name="White J.D."/>
            <person name="Wiley G.B."/>
            <person name="Wincker P."/>
            <person name="Xing Y."/>
            <person name="Yang L."/>
            <person name="Yao Z."/>
            <person name="Ying F."/>
            <person name="Zhai J."/>
            <person name="Zhou L."/>
            <person name="Zuber A."/>
            <person name="Denarie J."/>
            <person name="Dixon R.A."/>
            <person name="May G.D."/>
            <person name="Schwartz D.C."/>
            <person name="Rogers J."/>
            <person name="Quetier F."/>
            <person name="Town C.D."/>
            <person name="Roe B.A."/>
        </authorList>
    </citation>
    <scope>NUCLEOTIDE SEQUENCE [LARGE SCALE GENOMIC DNA]</scope>
    <source>
        <strain evidence="2">A17</strain>
        <strain evidence="3 4">cv. Jemalong A17</strain>
    </source>
</reference>
<dbReference type="AlphaFoldDB" id="A0A072UBH2"/>
<reference evidence="3" key="3">
    <citation type="submission" date="2015-04" db="UniProtKB">
        <authorList>
            <consortium name="EnsemblPlants"/>
        </authorList>
    </citation>
    <scope>IDENTIFICATION</scope>
    <source>
        <strain evidence="3">cv. Jemalong A17</strain>
    </source>
</reference>
<evidence type="ECO:0000256" key="1">
    <source>
        <dbReference type="SAM" id="MobiDB-lite"/>
    </source>
</evidence>
<dbReference type="EnsemblPlants" id="KEH26398">
    <property type="protein sequence ID" value="KEH26398"/>
    <property type="gene ID" value="MTR_6g053790"/>
</dbReference>
<name>A0A072UBH2_MEDTR</name>
<dbReference type="HOGENOM" id="CLU_856245_0_0_1"/>
<protein>
    <submittedName>
        <fullName evidence="2 3">Uncharacterized protein</fullName>
    </submittedName>
</protein>
<feature type="region of interest" description="Disordered" evidence="1">
    <location>
        <begin position="290"/>
        <end position="325"/>
    </location>
</feature>
<accession>A0A072UBH2</accession>
<proteinExistence type="predicted"/>
<dbReference type="Proteomes" id="UP000002051">
    <property type="component" value="Chromosome 6"/>
</dbReference>
<organism evidence="2 4">
    <name type="scientific">Medicago truncatula</name>
    <name type="common">Barrel medic</name>
    <name type="synonym">Medicago tribuloides</name>
    <dbReference type="NCBI Taxonomy" id="3880"/>
    <lineage>
        <taxon>Eukaryota</taxon>
        <taxon>Viridiplantae</taxon>
        <taxon>Streptophyta</taxon>
        <taxon>Embryophyta</taxon>
        <taxon>Tracheophyta</taxon>
        <taxon>Spermatophyta</taxon>
        <taxon>Magnoliopsida</taxon>
        <taxon>eudicotyledons</taxon>
        <taxon>Gunneridae</taxon>
        <taxon>Pentapetalae</taxon>
        <taxon>rosids</taxon>
        <taxon>fabids</taxon>
        <taxon>Fabales</taxon>
        <taxon>Fabaceae</taxon>
        <taxon>Papilionoideae</taxon>
        <taxon>50 kb inversion clade</taxon>
        <taxon>NPAAA clade</taxon>
        <taxon>Hologalegina</taxon>
        <taxon>IRL clade</taxon>
        <taxon>Trifolieae</taxon>
        <taxon>Medicago</taxon>
    </lineage>
</organism>
<keyword evidence="4" id="KW-1185">Reference proteome</keyword>
<evidence type="ECO:0000313" key="2">
    <source>
        <dbReference type="EMBL" id="KEH26398.1"/>
    </source>
</evidence>
<gene>
    <name evidence="2" type="ordered locus">MTR_6g053790</name>
</gene>
<evidence type="ECO:0000313" key="3">
    <source>
        <dbReference type="EnsemblPlants" id="KEH26398"/>
    </source>
</evidence>
<evidence type="ECO:0000313" key="4">
    <source>
        <dbReference type="Proteomes" id="UP000002051"/>
    </source>
</evidence>